<dbReference type="Proteomes" id="UP000639403">
    <property type="component" value="Unassembled WGS sequence"/>
</dbReference>
<protein>
    <submittedName>
        <fullName evidence="1">Uncharacterized protein</fullName>
    </submittedName>
</protein>
<proteinExistence type="predicted"/>
<sequence length="35" mass="3982">MVRIEERTTAMQKQPGAWMIGEHWHLVHGKHSGAA</sequence>
<name>A0A8H7TYA4_9APHY</name>
<evidence type="ECO:0000313" key="1">
    <source>
        <dbReference type="EMBL" id="KAF9803589.1"/>
    </source>
</evidence>
<dbReference type="AlphaFoldDB" id="A0A8H7TYA4"/>
<accession>A0A8H7TYA4</accession>
<reference evidence="1" key="1">
    <citation type="submission" date="2020-11" db="EMBL/GenBank/DDBJ databases">
        <authorList>
            <person name="Koelle M."/>
            <person name="Horta M.A.C."/>
            <person name="Nowrousian M."/>
            <person name="Ohm R.A."/>
            <person name="Benz P."/>
            <person name="Pilgard A."/>
        </authorList>
    </citation>
    <scope>NUCLEOTIDE SEQUENCE</scope>
    <source>
        <strain evidence="1">FPRL280</strain>
    </source>
</reference>
<reference evidence="1" key="2">
    <citation type="journal article" name="Front. Microbiol.">
        <title>Degradative Capacity of Two Strains of Rhodonia placenta: From Phenotype to Genotype.</title>
        <authorList>
            <person name="Kolle M."/>
            <person name="Horta M.A.C."/>
            <person name="Nowrousian M."/>
            <person name="Ohm R.A."/>
            <person name="Benz J.P."/>
            <person name="Pilgard A."/>
        </authorList>
    </citation>
    <scope>NUCLEOTIDE SEQUENCE</scope>
    <source>
        <strain evidence="1">FPRL280</strain>
    </source>
</reference>
<comment type="caution">
    <text evidence="1">The sequence shown here is derived from an EMBL/GenBank/DDBJ whole genome shotgun (WGS) entry which is preliminary data.</text>
</comment>
<evidence type="ECO:0000313" key="2">
    <source>
        <dbReference type="Proteomes" id="UP000639403"/>
    </source>
</evidence>
<gene>
    <name evidence="1" type="ORF">IEO21_09632</name>
</gene>
<organism evidence="1 2">
    <name type="scientific">Rhodonia placenta</name>
    <dbReference type="NCBI Taxonomy" id="104341"/>
    <lineage>
        <taxon>Eukaryota</taxon>
        <taxon>Fungi</taxon>
        <taxon>Dikarya</taxon>
        <taxon>Basidiomycota</taxon>
        <taxon>Agaricomycotina</taxon>
        <taxon>Agaricomycetes</taxon>
        <taxon>Polyporales</taxon>
        <taxon>Adustoporiaceae</taxon>
        <taxon>Rhodonia</taxon>
    </lineage>
</organism>
<dbReference type="EMBL" id="JADOXO010000496">
    <property type="protein sequence ID" value="KAF9803589.1"/>
    <property type="molecule type" value="Genomic_DNA"/>
</dbReference>